<reference evidence="1 2" key="1">
    <citation type="journal article" date="2021" name="Int. J. Syst. Evol. Microbiol.">
        <title>Reticulibacter mediterranei gen. nov., sp. nov., within the new family Reticulibacteraceae fam. nov., and Ktedonospora formicarum gen. nov., sp. nov., Ktedonobacter robiniae sp. nov., Dictyobacter formicarum sp. nov. and Dictyobacter arantiisoli sp. nov., belonging to the class Ktedonobacteria.</title>
        <authorList>
            <person name="Yabe S."/>
            <person name="Zheng Y."/>
            <person name="Wang C.M."/>
            <person name="Sakai Y."/>
            <person name="Abe K."/>
            <person name="Yokota A."/>
            <person name="Donadio S."/>
            <person name="Cavaletti L."/>
            <person name="Monciardini P."/>
        </authorList>
    </citation>
    <scope>NUCLEOTIDE SEQUENCE [LARGE SCALE GENOMIC DNA]</scope>
    <source>
        <strain evidence="1 2">SOSP1-9</strain>
    </source>
</reference>
<accession>A0ABQ3VB76</accession>
<comment type="caution">
    <text evidence="1">The sequence shown here is derived from an EMBL/GenBank/DDBJ whole genome shotgun (WGS) entry which is preliminary data.</text>
</comment>
<sequence>MNTPIFQSMRKDDLSYLLFVLGAEKGQPSGRAHMHAGSILKERYENVKPTVMSMRVLFHRKLYVFFCSVTDQFKKNGHMLPRKFT</sequence>
<keyword evidence="2" id="KW-1185">Reference proteome</keyword>
<evidence type="ECO:0000313" key="1">
    <source>
        <dbReference type="EMBL" id="GHO82668.1"/>
    </source>
</evidence>
<evidence type="ECO:0000313" key="2">
    <source>
        <dbReference type="Proteomes" id="UP000635565"/>
    </source>
</evidence>
<dbReference type="Proteomes" id="UP000635565">
    <property type="component" value="Unassembled WGS sequence"/>
</dbReference>
<protein>
    <submittedName>
        <fullName evidence="1">Uncharacterized protein</fullName>
    </submittedName>
</protein>
<gene>
    <name evidence="1" type="ORF">KSZ_06740</name>
</gene>
<name>A0ABQ3VB76_9CHLR</name>
<dbReference type="EMBL" id="BNJJ01000002">
    <property type="protein sequence ID" value="GHO82668.1"/>
    <property type="molecule type" value="Genomic_DNA"/>
</dbReference>
<organism evidence="1 2">
    <name type="scientific">Dictyobacter formicarum</name>
    <dbReference type="NCBI Taxonomy" id="2778368"/>
    <lineage>
        <taxon>Bacteria</taxon>
        <taxon>Bacillati</taxon>
        <taxon>Chloroflexota</taxon>
        <taxon>Ktedonobacteria</taxon>
        <taxon>Ktedonobacterales</taxon>
        <taxon>Dictyobacteraceae</taxon>
        <taxon>Dictyobacter</taxon>
    </lineage>
</organism>
<proteinExistence type="predicted"/>